<keyword evidence="3" id="KW-1185">Reference proteome</keyword>
<keyword evidence="1" id="KW-1133">Transmembrane helix</keyword>
<evidence type="ECO:0000256" key="1">
    <source>
        <dbReference type="SAM" id="Phobius"/>
    </source>
</evidence>
<evidence type="ECO:0000313" key="2">
    <source>
        <dbReference type="EMBL" id="RZQ64033.1"/>
    </source>
</evidence>
<dbReference type="Proteomes" id="UP000292003">
    <property type="component" value="Unassembled WGS sequence"/>
</dbReference>
<name>A0A4Q7JBZ6_9PSEU</name>
<dbReference type="EMBL" id="SFCC01000004">
    <property type="protein sequence ID" value="RZQ64033.1"/>
    <property type="molecule type" value="Genomic_DNA"/>
</dbReference>
<keyword evidence="1" id="KW-0812">Transmembrane</keyword>
<accession>A0A4Q7JBZ6</accession>
<proteinExistence type="predicted"/>
<dbReference type="RefSeq" id="WP_130474752.1">
    <property type="nucleotide sequence ID" value="NZ_SFCC01000004.1"/>
</dbReference>
<dbReference type="AlphaFoldDB" id="A0A4Q7JBZ6"/>
<feature type="transmembrane region" description="Helical" evidence="1">
    <location>
        <begin position="12"/>
        <end position="35"/>
    </location>
</feature>
<protein>
    <submittedName>
        <fullName evidence="2">Uncharacterized protein</fullName>
    </submittedName>
</protein>
<sequence>MADNEIRRFDGVSLVGGIVTLGVAGFVLSGGSWFGGLDLRWILAVGAVLVGVLMLVASVRGKRL</sequence>
<evidence type="ECO:0000313" key="3">
    <source>
        <dbReference type="Proteomes" id="UP000292003"/>
    </source>
</evidence>
<comment type="caution">
    <text evidence="2">The sequence shown here is derived from an EMBL/GenBank/DDBJ whole genome shotgun (WGS) entry which is preliminary data.</text>
</comment>
<gene>
    <name evidence="2" type="ORF">EWH70_08495</name>
</gene>
<reference evidence="2 3" key="1">
    <citation type="submission" date="2019-02" db="EMBL/GenBank/DDBJ databases">
        <title>Draft genome sequence of Amycolatopsis sp. 8-3EHSu isolated from roots of Suaeda maritima.</title>
        <authorList>
            <person name="Duangmal K."/>
            <person name="Chantavorakit T."/>
        </authorList>
    </citation>
    <scope>NUCLEOTIDE SEQUENCE [LARGE SCALE GENOMIC DNA]</scope>
    <source>
        <strain evidence="2 3">8-3EHSu</strain>
    </source>
</reference>
<feature type="transmembrane region" description="Helical" evidence="1">
    <location>
        <begin position="41"/>
        <end position="59"/>
    </location>
</feature>
<keyword evidence="1" id="KW-0472">Membrane</keyword>
<organism evidence="2 3">
    <name type="scientific">Amycolatopsis suaedae</name>
    <dbReference type="NCBI Taxonomy" id="2510978"/>
    <lineage>
        <taxon>Bacteria</taxon>
        <taxon>Bacillati</taxon>
        <taxon>Actinomycetota</taxon>
        <taxon>Actinomycetes</taxon>
        <taxon>Pseudonocardiales</taxon>
        <taxon>Pseudonocardiaceae</taxon>
        <taxon>Amycolatopsis</taxon>
    </lineage>
</organism>